<name>A0AAD9MXF2_9ANNE</name>
<proteinExistence type="predicted"/>
<dbReference type="AlphaFoldDB" id="A0AAD9MXF2"/>
<accession>A0AAD9MXF2</accession>
<organism evidence="2 3">
    <name type="scientific">Paralvinella palmiformis</name>
    <dbReference type="NCBI Taxonomy" id="53620"/>
    <lineage>
        <taxon>Eukaryota</taxon>
        <taxon>Metazoa</taxon>
        <taxon>Spiralia</taxon>
        <taxon>Lophotrochozoa</taxon>
        <taxon>Annelida</taxon>
        <taxon>Polychaeta</taxon>
        <taxon>Sedentaria</taxon>
        <taxon>Canalipalpata</taxon>
        <taxon>Terebellida</taxon>
        <taxon>Terebelliformia</taxon>
        <taxon>Alvinellidae</taxon>
        <taxon>Paralvinella</taxon>
    </lineage>
</organism>
<reference evidence="2" key="1">
    <citation type="journal article" date="2023" name="Mol. Biol. Evol.">
        <title>Third-Generation Sequencing Reveals the Adaptive Role of the Epigenome in Three Deep-Sea Polychaetes.</title>
        <authorList>
            <person name="Perez M."/>
            <person name="Aroh O."/>
            <person name="Sun Y."/>
            <person name="Lan Y."/>
            <person name="Juniper S.K."/>
            <person name="Young C.R."/>
            <person name="Angers B."/>
            <person name="Qian P.Y."/>
        </authorList>
    </citation>
    <scope>NUCLEOTIDE SEQUENCE</scope>
    <source>
        <strain evidence="2">P08H-3</strain>
    </source>
</reference>
<protein>
    <submittedName>
        <fullName evidence="2">Uncharacterized protein</fullName>
    </submittedName>
</protein>
<evidence type="ECO:0000313" key="2">
    <source>
        <dbReference type="EMBL" id="KAK2146544.1"/>
    </source>
</evidence>
<keyword evidence="3" id="KW-1185">Reference proteome</keyword>
<evidence type="ECO:0000313" key="3">
    <source>
        <dbReference type="Proteomes" id="UP001208570"/>
    </source>
</evidence>
<dbReference type="EMBL" id="JAODUP010000601">
    <property type="protein sequence ID" value="KAK2146544.1"/>
    <property type="molecule type" value="Genomic_DNA"/>
</dbReference>
<sequence>MTDNTGKHQPRMSPQAALWHNTR</sequence>
<dbReference type="Proteomes" id="UP001208570">
    <property type="component" value="Unassembled WGS sequence"/>
</dbReference>
<comment type="caution">
    <text evidence="2">The sequence shown here is derived from an EMBL/GenBank/DDBJ whole genome shotgun (WGS) entry which is preliminary data.</text>
</comment>
<evidence type="ECO:0000256" key="1">
    <source>
        <dbReference type="SAM" id="MobiDB-lite"/>
    </source>
</evidence>
<gene>
    <name evidence="2" type="ORF">LSH36_601g01088</name>
</gene>
<feature type="region of interest" description="Disordered" evidence="1">
    <location>
        <begin position="1"/>
        <end position="23"/>
    </location>
</feature>